<dbReference type="OrthoDB" id="274683at2759"/>
<evidence type="ECO:0000256" key="6">
    <source>
        <dbReference type="ARBA" id="ARBA00023128"/>
    </source>
</evidence>
<comment type="function">
    <text evidence="1">One of the primary rRNA binding proteins, it binds directly near the 3'-end of the 23S rRNA, where it nucleates assembly of the 50S subunit.</text>
</comment>
<protein>
    <recommendedName>
        <fullName evidence="8">Large ribosomal subunit protein uL3m</fullName>
    </recommendedName>
</protein>
<dbReference type="InterPro" id="IPR019927">
    <property type="entry name" value="Ribosomal_uL3_bac/org-type"/>
</dbReference>
<dbReference type="Proteomes" id="UP000039865">
    <property type="component" value="Unassembled WGS sequence"/>
</dbReference>
<dbReference type="HAMAP" id="MF_01325_B">
    <property type="entry name" value="Ribosomal_uL3_B"/>
    <property type="match status" value="1"/>
</dbReference>
<dbReference type="SUPFAM" id="SSF50447">
    <property type="entry name" value="Translation proteins"/>
    <property type="match status" value="1"/>
</dbReference>
<comment type="similarity">
    <text evidence="3 9">Belongs to the universal ribosomal protein uL3 family.</text>
</comment>
<evidence type="ECO:0000256" key="5">
    <source>
        <dbReference type="ARBA" id="ARBA00022980"/>
    </source>
</evidence>
<evidence type="ECO:0000256" key="2">
    <source>
        <dbReference type="ARBA" id="ARBA00004173"/>
    </source>
</evidence>
<dbReference type="Gene3D" id="3.30.160.810">
    <property type="match status" value="1"/>
</dbReference>
<sequence length="370" mass="42026">MLSQIIKRRLLQNTQVIVYNQSLFFSQHIVQPTMKLEDMTMTQIRELGHKNLAQQKIIDYQRFINPNVHGITNKKTSFTSFEDQVNANFNKNLIKTAPANRESRRVGLIGYKMGMTHFWNKWGALVPCTVIQIDRCQVTQVKTLEKDGVNAIQVGCGEERMKNLKKPQAGHYLKHNLPPKGDLAEFPVTDENFLPPGYMLGPRHFKIGQLVDVKSVSIGKGFQGVMKRWNFSGQNASHGNSVSHRHAGSIGNREYPGKVFKGKKMAGHLGNINCTIQNQMVVKIDVDRSLLYIQGNVPGPISALVRIRDAVKMVDKQYLNLEYPTWLPPTNEAEYKALPRQLVWDGTVIDPYEDYIHENDVVSGKDQEDD</sequence>
<dbReference type="InterPro" id="IPR019926">
    <property type="entry name" value="Ribosomal_uL3_CS"/>
</dbReference>
<dbReference type="FunCoup" id="A0A077ZSU2">
    <property type="interactions" value="459"/>
</dbReference>
<dbReference type="AlphaFoldDB" id="A0A077ZSU2"/>
<dbReference type="PANTHER" id="PTHR11229">
    <property type="entry name" value="50S RIBOSOMAL PROTEIN L3"/>
    <property type="match status" value="1"/>
</dbReference>
<name>A0A077ZSU2_STYLE</name>
<evidence type="ECO:0000313" key="11">
    <source>
        <dbReference type="Proteomes" id="UP000039865"/>
    </source>
</evidence>
<dbReference type="Pfam" id="PF00297">
    <property type="entry name" value="Ribosomal_L3"/>
    <property type="match status" value="1"/>
</dbReference>
<dbReference type="FunFam" id="2.40.30.10:FF:000004">
    <property type="entry name" value="50S ribosomal protein L3"/>
    <property type="match status" value="1"/>
</dbReference>
<evidence type="ECO:0000256" key="8">
    <source>
        <dbReference type="ARBA" id="ARBA00035209"/>
    </source>
</evidence>
<evidence type="ECO:0000256" key="9">
    <source>
        <dbReference type="RuleBase" id="RU003905"/>
    </source>
</evidence>
<dbReference type="GO" id="GO:0003735">
    <property type="term" value="F:structural constituent of ribosome"/>
    <property type="evidence" value="ECO:0007669"/>
    <property type="project" value="InterPro"/>
</dbReference>
<dbReference type="EMBL" id="CCKQ01000464">
    <property type="protein sequence ID" value="CDW71541.1"/>
    <property type="molecule type" value="Genomic_DNA"/>
</dbReference>
<keyword evidence="7 9" id="KW-0687">Ribonucleoprotein</keyword>
<evidence type="ECO:0000256" key="4">
    <source>
        <dbReference type="ARBA" id="ARBA00022946"/>
    </source>
</evidence>
<dbReference type="InterPro" id="IPR009000">
    <property type="entry name" value="Transl_B-barrel_sf"/>
</dbReference>
<dbReference type="FunFam" id="3.30.160.810:FF:000001">
    <property type="entry name" value="50S ribosomal protein L3"/>
    <property type="match status" value="1"/>
</dbReference>
<accession>A0A077ZSU2</accession>
<keyword evidence="6" id="KW-0496">Mitochondrion</keyword>
<dbReference type="InParanoid" id="A0A077ZSU2"/>
<dbReference type="PROSITE" id="PS00474">
    <property type="entry name" value="RIBOSOMAL_L3"/>
    <property type="match status" value="1"/>
</dbReference>
<organism evidence="10 11">
    <name type="scientific">Stylonychia lemnae</name>
    <name type="common">Ciliate</name>
    <dbReference type="NCBI Taxonomy" id="5949"/>
    <lineage>
        <taxon>Eukaryota</taxon>
        <taxon>Sar</taxon>
        <taxon>Alveolata</taxon>
        <taxon>Ciliophora</taxon>
        <taxon>Intramacronucleata</taxon>
        <taxon>Spirotrichea</taxon>
        <taxon>Stichotrichia</taxon>
        <taxon>Sporadotrichida</taxon>
        <taxon>Oxytrichidae</taxon>
        <taxon>Stylonychinae</taxon>
        <taxon>Stylonychia</taxon>
    </lineage>
</organism>
<keyword evidence="4" id="KW-0809">Transit peptide</keyword>
<keyword evidence="11" id="KW-1185">Reference proteome</keyword>
<dbReference type="Gene3D" id="2.40.30.10">
    <property type="entry name" value="Translation factors"/>
    <property type="match status" value="1"/>
</dbReference>
<dbReference type="OMA" id="IQIDRCQ"/>
<dbReference type="NCBIfam" id="TIGR03625">
    <property type="entry name" value="L3_bact"/>
    <property type="match status" value="1"/>
</dbReference>
<evidence type="ECO:0000313" key="10">
    <source>
        <dbReference type="EMBL" id="CDW71541.1"/>
    </source>
</evidence>
<evidence type="ECO:0000256" key="7">
    <source>
        <dbReference type="ARBA" id="ARBA00023274"/>
    </source>
</evidence>
<comment type="subcellular location">
    <subcellularLocation>
        <location evidence="2">Mitochondrion</location>
    </subcellularLocation>
</comment>
<dbReference type="PANTHER" id="PTHR11229:SF8">
    <property type="entry name" value="LARGE RIBOSOMAL SUBUNIT PROTEIN UL3M"/>
    <property type="match status" value="1"/>
</dbReference>
<gene>
    <name evidence="10" type="primary">Contig10427.g11121</name>
    <name evidence="10" type="ORF">STYLEM_487</name>
</gene>
<evidence type="ECO:0000256" key="3">
    <source>
        <dbReference type="ARBA" id="ARBA00006540"/>
    </source>
</evidence>
<proteinExistence type="inferred from homology"/>
<dbReference type="GO" id="GO:0006412">
    <property type="term" value="P:translation"/>
    <property type="evidence" value="ECO:0007669"/>
    <property type="project" value="InterPro"/>
</dbReference>
<keyword evidence="5 9" id="KW-0689">Ribosomal protein</keyword>
<dbReference type="GO" id="GO:0005762">
    <property type="term" value="C:mitochondrial large ribosomal subunit"/>
    <property type="evidence" value="ECO:0007669"/>
    <property type="project" value="TreeGrafter"/>
</dbReference>
<reference evidence="10 11" key="1">
    <citation type="submission" date="2014-06" db="EMBL/GenBank/DDBJ databases">
        <authorList>
            <person name="Swart Estienne"/>
        </authorList>
    </citation>
    <scope>NUCLEOTIDE SEQUENCE [LARGE SCALE GENOMIC DNA]</scope>
    <source>
        <strain evidence="10 11">130c</strain>
    </source>
</reference>
<evidence type="ECO:0000256" key="1">
    <source>
        <dbReference type="ARBA" id="ARBA00002570"/>
    </source>
</evidence>
<dbReference type="InterPro" id="IPR000597">
    <property type="entry name" value="Ribosomal_uL3"/>
</dbReference>